<gene>
    <name evidence="1" type="ORF">DSCA_58670</name>
</gene>
<accession>A0A5K7Z5T1</accession>
<reference evidence="1 2" key="1">
    <citation type="submission" date="2019-11" db="EMBL/GenBank/DDBJ databases">
        <title>Comparative genomics of hydrocarbon-degrading Desulfosarcina strains.</title>
        <authorList>
            <person name="Watanabe M."/>
            <person name="Kojima H."/>
            <person name="Fukui M."/>
        </authorList>
    </citation>
    <scope>NUCLEOTIDE SEQUENCE [LARGE SCALE GENOMIC DNA]</scope>
    <source>
        <strain evidence="1 2">PL12</strain>
    </source>
</reference>
<organism evidence="1 2">
    <name type="scientific">Desulfosarcina alkanivorans</name>
    <dbReference type="NCBI Taxonomy" id="571177"/>
    <lineage>
        <taxon>Bacteria</taxon>
        <taxon>Pseudomonadati</taxon>
        <taxon>Thermodesulfobacteriota</taxon>
        <taxon>Desulfobacteria</taxon>
        <taxon>Desulfobacterales</taxon>
        <taxon>Desulfosarcinaceae</taxon>
        <taxon>Desulfosarcina</taxon>
    </lineage>
</organism>
<protein>
    <submittedName>
        <fullName evidence="1">Uncharacterized protein</fullName>
    </submittedName>
</protein>
<dbReference type="Proteomes" id="UP000427906">
    <property type="component" value="Chromosome"/>
</dbReference>
<evidence type="ECO:0000313" key="1">
    <source>
        <dbReference type="EMBL" id="BBO71937.1"/>
    </source>
</evidence>
<keyword evidence="2" id="KW-1185">Reference proteome</keyword>
<dbReference type="KEGG" id="dalk:DSCA_58670"/>
<sequence>MAGHATGHPRYPGIETGDALPISSMITRFLVPFFHGVCLDPRIGASSRVLPYVLRMFA</sequence>
<dbReference type="EMBL" id="AP021874">
    <property type="protein sequence ID" value="BBO71937.1"/>
    <property type="molecule type" value="Genomic_DNA"/>
</dbReference>
<evidence type="ECO:0000313" key="2">
    <source>
        <dbReference type="Proteomes" id="UP000427906"/>
    </source>
</evidence>
<name>A0A5K7Z5T1_9BACT</name>
<dbReference type="AlphaFoldDB" id="A0A5K7Z5T1"/>
<proteinExistence type="predicted"/>